<dbReference type="InterPro" id="IPR052718">
    <property type="entry name" value="NmrA-type_oxidoreductase"/>
</dbReference>
<organism evidence="2 3">
    <name type="scientific">Litorihabitans aurantiacus</name>
    <dbReference type="NCBI Taxonomy" id="1930061"/>
    <lineage>
        <taxon>Bacteria</taxon>
        <taxon>Bacillati</taxon>
        <taxon>Actinomycetota</taxon>
        <taxon>Actinomycetes</taxon>
        <taxon>Micrococcales</taxon>
        <taxon>Beutenbergiaceae</taxon>
        <taxon>Litorihabitans</taxon>
    </lineage>
</organism>
<evidence type="ECO:0000313" key="3">
    <source>
        <dbReference type="Proteomes" id="UP001157161"/>
    </source>
</evidence>
<protein>
    <submittedName>
        <fullName evidence="2">NAD(P)-dependent oxidoreductase</fullName>
    </submittedName>
</protein>
<feature type="domain" description="NmrA-like" evidence="1">
    <location>
        <begin position="3"/>
        <end position="219"/>
    </location>
</feature>
<dbReference type="InterPro" id="IPR008030">
    <property type="entry name" value="NmrA-like"/>
</dbReference>
<gene>
    <name evidence="2" type="ORF">GCM10025875_29490</name>
</gene>
<dbReference type="Proteomes" id="UP001157161">
    <property type="component" value="Unassembled WGS sequence"/>
</dbReference>
<dbReference type="AlphaFoldDB" id="A0AA37XGP3"/>
<dbReference type="InterPro" id="IPR036291">
    <property type="entry name" value="NAD(P)-bd_dom_sf"/>
</dbReference>
<evidence type="ECO:0000259" key="1">
    <source>
        <dbReference type="Pfam" id="PF05368"/>
    </source>
</evidence>
<reference evidence="2" key="1">
    <citation type="journal article" date="2014" name="Int. J. Syst. Evol. Microbiol.">
        <title>Complete genome sequence of Corynebacterium casei LMG S-19264T (=DSM 44701T), isolated from a smear-ripened cheese.</title>
        <authorList>
            <consortium name="US DOE Joint Genome Institute (JGI-PGF)"/>
            <person name="Walter F."/>
            <person name="Albersmeier A."/>
            <person name="Kalinowski J."/>
            <person name="Ruckert C."/>
        </authorList>
    </citation>
    <scope>NUCLEOTIDE SEQUENCE</scope>
    <source>
        <strain evidence="2">NBRC 112290</strain>
    </source>
</reference>
<dbReference type="Gene3D" id="3.90.25.10">
    <property type="entry name" value="UDP-galactose 4-epimerase, domain 1"/>
    <property type="match status" value="1"/>
</dbReference>
<dbReference type="PANTHER" id="PTHR47129:SF1">
    <property type="entry name" value="NMRA-LIKE DOMAIN-CONTAINING PROTEIN"/>
    <property type="match status" value="1"/>
</dbReference>
<dbReference type="Pfam" id="PF05368">
    <property type="entry name" value="NmrA"/>
    <property type="match status" value="1"/>
</dbReference>
<proteinExistence type="predicted"/>
<evidence type="ECO:0000313" key="2">
    <source>
        <dbReference type="EMBL" id="GMA32957.1"/>
    </source>
</evidence>
<sequence length="292" mass="30725">MQSRLIAVTGATGHLGRAVTADLAARGERLRLVVRDPSRAPEGPHEVVMASYGDGDAARLALAGVDTLLLVSASESADRLEQHRTVVDAAVEAGVRHVVYTSFLGAAPDATFTLARDHWATEEHLRATGVAHTFLRDSFYLDLLPEFADESGAIRGPAGAGRVGAVARADVARAAAAVLVDPDAHAGRAYELTGPEALTLGEVAAVVTEVTGRPTRYVDETLPEAHASRAAFGAPAWQVEAWISTYIAIAVGEVAAVTDDVERLTGRAPLSLAEVLRGSRPRWLSPRPGPRP</sequence>
<dbReference type="EMBL" id="BSUM01000001">
    <property type="protein sequence ID" value="GMA32957.1"/>
    <property type="molecule type" value="Genomic_DNA"/>
</dbReference>
<name>A0AA37XGP3_9MICO</name>
<keyword evidence="3" id="KW-1185">Reference proteome</keyword>
<dbReference type="SUPFAM" id="SSF51735">
    <property type="entry name" value="NAD(P)-binding Rossmann-fold domains"/>
    <property type="match status" value="1"/>
</dbReference>
<dbReference type="Gene3D" id="3.40.50.720">
    <property type="entry name" value="NAD(P)-binding Rossmann-like Domain"/>
    <property type="match status" value="1"/>
</dbReference>
<accession>A0AA37XGP3</accession>
<comment type="caution">
    <text evidence="2">The sequence shown here is derived from an EMBL/GenBank/DDBJ whole genome shotgun (WGS) entry which is preliminary data.</text>
</comment>
<dbReference type="CDD" id="cd05269">
    <property type="entry name" value="TMR_SDR_a"/>
    <property type="match status" value="1"/>
</dbReference>
<reference evidence="2" key="2">
    <citation type="submission" date="2023-02" db="EMBL/GenBank/DDBJ databases">
        <authorList>
            <person name="Sun Q."/>
            <person name="Mori K."/>
        </authorList>
    </citation>
    <scope>NUCLEOTIDE SEQUENCE</scope>
    <source>
        <strain evidence="2">NBRC 112290</strain>
    </source>
</reference>
<dbReference type="PANTHER" id="PTHR47129">
    <property type="entry name" value="QUINONE OXIDOREDUCTASE 2"/>
    <property type="match status" value="1"/>
</dbReference>